<gene>
    <name evidence="5" type="ORF">SAMN05421779_10972</name>
</gene>
<dbReference type="GO" id="GO:0022857">
    <property type="term" value="F:transmembrane transporter activity"/>
    <property type="evidence" value="ECO:0007669"/>
    <property type="project" value="TreeGrafter"/>
</dbReference>
<keyword evidence="6" id="KW-1185">Reference proteome</keyword>
<dbReference type="RefSeq" id="WP_217696140.1">
    <property type="nucleotide sequence ID" value="NZ_FTOA01000009.1"/>
</dbReference>
<comment type="similarity">
    <text evidence="1">Belongs to the ABC transporter superfamily.</text>
</comment>
<feature type="domain" description="ABC transporter" evidence="4">
    <location>
        <begin position="6"/>
        <end position="241"/>
    </location>
</feature>
<dbReference type="GO" id="GO:0089705">
    <property type="term" value="P:protein localization to outer membrane"/>
    <property type="evidence" value="ECO:0007669"/>
    <property type="project" value="TreeGrafter"/>
</dbReference>
<keyword evidence="3 5" id="KW-0067">ATP-binding</keyword>
<dbReference type="GO" id="GO:0005524">
    <property type="term" value="F:ATP binding"/>
    <property type="evidence" value="ECO:0007669"/>
    <property type="project" value="UniProtKB-KW"/>
</dbReference>
<dbReference type="GO" id="GO:0005886">
    <property type="term" value="C:plasma membrane"/>
    <property type="evidence" value="ECO:0007669"/>
    <property type="project" value="TreeGrafter"/>
</dbReference>
<dbReference type="PROSITE" id="PS50893">
    <property type="entry name" value="ABC_TRANSPORTER_2"/>
    <property type="match status" value="1"/>
</dbReference>
<reference evidence="5 6" key="1">
    <citation type="submission" date="2017-01" db="EMBL/GenBank/DDBJ databases">
        <authorList>
            <person name="Mah S.A."/>
            <person name="Swanson W.J."/>
            <person name="Moy G.W."/>
            <person name="Vacquier V.D."/>
        </authorList>
    </citation>
    <scope>NUCLEOTIDE SEQUENCE [LARGE SCALE GENOMIC DNA]</scope>
    <source>
        <strain evidence="5 6">DSM 11589</strain>
    </source>
</reference>
<keyword evidence="2" id="KW-0547">Nucleotide-binding</keyword>
<dbReference type="Proteomes" id="UP000185678">
    <property type="component" value="Unassembled WGS sequence"/>
</dbReference>
<dbReference type="Gene3D" id="3.40.50.300">
    <property type="entry name" value="P-loop containing nucleotide triphosphate hydrolases"/>
    <property type="match status" value="1"/>
</dbReference>
<sequence>MAGALLDIRDLTGNRGAGSQGFTLQIEALTLHQGEAVGIIGPSGCGKSTLLDLVGLVLRPQQAGCFRLGSHDIAALWQQDKQSALAAVRAQHIGYVLQTGGLLPFLSVRDNIRLSCDLLGLPRNSQHEQQLIKVLGLGRLLDNKPAALSIGERQRVAIARALAHKPRLILADEPTASLDPAHSVRVMELLLHIARALSVGILVVSHDWDLLSRFEVRPVQAQMAESGLTCFSDLAYRQGGQNE</sequence>
<dbReference type="STRING" id="80876.SAMN05421779_10972"/>
<evidence type="ECO:0000259" key="4">
    <source>
        <dbReference type="PROSITE" id="PS50893"/>
    </source>
</evidence>
<dbReference type="AlphaFoldDB" id="A0A1N7Q1Q4"/>
<evidence type="ECO:0000256" key="2">
    <source>
        <dbReference type="ARBA" id="ARBA00022741"/>
    </source>
</evidence>
<dbReference type="InterPro" id="IPR003593">
    <property type="entry name" value="AAA+_ATPase"/>
</dbReference>
<accession>A0A1N7Q1Q4</accession>
<dbReference type="EMBL" id="FTOA01000009">
    <property type="protein sequence ID" value="SIT16776.1"/>
    <property type="molecule type" value="Genomic_DNA"/>
</dbReference>
<dbReference type="GO" id="GO:0044874">
    <property type="term" value="P:lipoprotein localization to outer membrane"/>
    <property type="evidence" value="ECO:0007669"/>
    <property type="project" value="TreeGrafter"/>
</dbReference>
<dbReference type="InterPro" id="IPR015854">
    <property type="entry name" value="ABC_transpr_LolD-like"/>
</dbReference>
<dbReference type="InterPro" id="IPR003439">
    <property type="entry name" value="ABC_transporter-like_ATP-bd"/>
</dbReference>
<evidence type="ECO:0000256" key="3">
    <source>
        <dbReference type="ARBA" id="ARBA00022840"/>
    </source>
</evidence>
<dbReference type="GO" id="GO:0016887">
    <property type="term" value="F:ATP hydrolysis activity"/>
    <property type="evidence" value="ECO:0007669"/>
    <property type="project" value="InterPro"/>
</dbReference>
<name>A0A1N7Q1Q4_9PROT</name>
<evidence type="ECO:0000313" key="5">
    <source>
        <dbReference type="EMBL" id="SIT16776.1"/>
    </source>
</evidence>
<dbReference type="PANTHER" id="PTHR24220:SF689">
    <property type="entry name" value="LIPOPROTEIN-RELEASING SYSTEM ATP-BINDING PROTEIN LOLD"/>
    <property type="match status" value="1"/>
</dbReference>
<dbReference type="SUPFAM" id="SSF52540">
    <property type="entry name" value="P-loop containing nucleoside triphosphate hydrolases"/>
    <property type="match status" value="1"/>
</dbReference>
<dbReference type="SMART" id="SM00382">
    <property type="entry name" value="AAA"/>
    <property type="match status" value="1"/>
</dbReference>
<dbReference type="Pfam" id="PF00005">
    <property type="entry name" value="ABC_tran"/>
    <property type="match status" value="1"/>
</dbReference>
<evidence type="ECO:0000313" key="6">
    <source>
        <dbReference type="Proteomes" id="UP000185678"/>
    </source>
</evidence>
<evidence type="ECO:0000256" key="1">
    <source>
        <dbReference type="ARBA" id="ARBA00005417"/>
    </source>
</evidence>
<protein>
    <submittedName>
        <fullName evidence="5">Putative ABC transport system ATP-binding protein</fullName>
    </submittedName>
</protein>
<proteinExistence type="inferred from homology"/>
<dbReference type="PANTHER" id="PTHR24220">
    <property type="entry name" value="IMPORT ATP-BINDING PROTEIN"/>
    <property type="match status" value="1"/>
</dbReference>
<organism evidence="5 6">
    <name type="scientific">Insolitispirillum peregrinum</name>
    <dbReference type="NCBI Taxonomy" id="80876"/>
    <lineage>
        <taxon>Bacteria</taxon>
        <taxon>Pseudomonadati</taxon>
        <taxon>Pseudomonadota</taxon>
        <taxon>Alphaproteobacteria</taxon>
        <taxon>Rhodospirillales</taxon>
        <taxon>Novispirillaceae</taxon>
        <taxon>Insolitispirillum</taxon>
    </lineage>
</organism>
<dbReference type="InterPro" id="IPR027417">
    <property type="entry name" value="P-loop_NTPase"/>
</dbReference>